<dbReference type="Proteomes" id="UP000481583">
    <property type="component" value="Unassembled WGS sequence"/>
</dbReference>
<dbReference type="AlphaFoldDB" id="A0A6G4UF83"/>
<dbReference type="Gene3D" id="3.40.50.720">
    <property type="entry name" value="NAD(P)-binding Rossmann-like Domain"/>
    <property type="match status" value="1"/>
</dbReference>
<dbReference type="Gene3D" id="1.10.10.660">
    <property type="entry name" value="conserved protein of unknown function from Enterococcus faecalis V583"/>
    <property type="match status" value="1"/>
</dbReference>
<keyword evidence="2" id="KW-1185">Reference proteome</keyword>
<organism evidence="1 2">
    <name type="scientific">Streptomyces coryli</name>
    <dbReference type="NCBI Taxonomy" id="1128680"/>
    <lineage>
        <taxon>Bacteria</taxon>
        <taxon>Bacillati</taxon>
        <taxon>Actinomycetota</taxon>
        <taxon>Actinomycetes</taxon>
        <taxon>Kitasatosporales</taxon>
        <taxon>Streptomycetaceae</taxon>
        <taxon>Streptomyces</taxon>
    </lineage>
</organism>
<proteinExistence type="predicted"/>
<evidence type="ECO:0000313" key="2">
    <source>
        <dbReference type="Proteomes" id="UP000481583"/>
    </source>
</evidence>
<dbReference type="EMBL" id="JAAKZV010000558">
    <property type="protein sequence ID" value="NGN70469.1"/>
    <property type="molecule type" value="Genomic_DNA"/>
</dbReference>
<reference evidence="1 2" key="1">
    <citation type="submission" date="2020-02" db="EMBL/GenBank/DDBJ databases">
        <title>Whole-genome analyses of novel actinobacteria.</title>
        <authorList>
            <person name="Sahin N."/>
        </authorList>
    </citation>
    <scope>NUCLEOTIDE SEQUENCE [LARGE SCALE GENOMIC DNA]</scope>
    <source>
        <strain evidence="1 2">A7024</strain>
    </source>
</reference>
<sequence>MTAATALLGEAPARIANVGVPGFADVPRTAGAEVAALDWRPPAGGEPELAWRLAELTGHAVVEAANREAVSRLLAVRPVWTDVLPAREALPALDERVSGRRLLLHAGPPIGWAEMCGPMRAGVVGAALLE</sequence>
<comment type="caution">
    <text evidence="1">The sequence shown here is derived from an EMBL/GenBank/DDBJ whole genome shotgun (WGS) entry which is preliminary data.</text>
</comment>
<feature type="non-terminal residue" evidence="1">
    <location>
        <position position="130"/>
    </location>
</feature>
<gene>
    <name evidence="1" type="ORF">G5C51_42155</name>
</gene>
<name>A0A6G4UF83_9ACTN</name>
<protein>
    <submittedName>
        <fullName evidence="1">Uncharacterized protein</fullName>
    </submittedName>
</protein>
<dbReference type="InterPro" id="IPR024033">
    <property type="entry name" value="OXTCase_su_AllG_h-dom"/>
</dbReference>
<evidence type="ECO:0000313" key="1">
    <source>
        <dbReference type="EMBL" id="NGN70469.1"/>
    </source>
</evidence>
<accession>A0A6G4UF83</accession>